<dbReference type="Proteomes" id="UP000799537">
    <property type="component" value="Unassembled WGS sequence"/>
</dbReference>
<organism evidence="1 2">
    <name type="scientific">Zasmidium cellare ATCC 36951</name>
    <dbReference type="NCBI Taxonomy" id="1080233"/>
    <lineage>
        <taxon>Eukaryota</taxon>
        <taxon>Fungi</taxon>
        <taxon>Dikarya</taxon>
        <taxon>Ascomycota</taxon>
        <taxon>Pezizomycotina</taxon>
        <taxon>Dothideomycetes</taxon>
        <taxon>Dothideomycetidae</taxon>
        <taxon>Mycosphaerellales</taxon>
        <taxon>Mycosphaerellaceae</taxon>
        <taxon>Zasmidium</taxon>
    </lineage>
</organism>
<dbReference type="GeneID" id="54562630"/>
<dbReference type="RefSeq" id="XP_033661247.1">
    <property type="nucleotide sequence ID" value="XM_033809358.1"/>
</dbReference>
<gene>
    <name evidence="1" type="ORF">M409DRAFT_29208</name>
</gene>
<evidence type="ECO:0000313" key="2">
    <source>
        <dbReference type="Proteomes" id="UP000799537"/>
    </source>
</evidence>
<dbReference type="AlphaFoldDB" id="A0A6A6C263"/>
<reference evidence="1" key="1">
    <citation type="journal article" date="2020" name="Stud. Mycol.">
        <title>101 Dothideomycetes genomes: a test case for predicting lifestyles and emergence of pathogens.</title>
        <authorList>
            <person name="Haridas S."/>
            <person name="Albert R."/>
            <person name="Binder M."/>
            <person name="Bloem J."/>
            <person name="Labutti K."/>
            <person name="Salamov A."/>
            <person name="Andreopoulos B."/>
            <person name="Baker S."/>
            <person name="Barry K."/>
            <person name="Bills G."/>
            <person name="Bluhm B."/>
            <person name="Cannon C."/>
            <person name="Castanera R."/>
            <person name="Culley D."/>
            <person name="Daum C."/>
            <person name="Ezra D."/>
            <person name="Gonzalez J."/>
            <person name="Henrissat B."/>
            <person name="Kuo A."/>
            <person name="Liang C."/>
            <person name="Lipzen A."/>
            <person name="Lutzoni F."/>
            <person name="Magnuson J."/>
            <person name="Mondo S."/>
            <person name="Nolan M."/>
            <person name="Ohm R."/>
            <person name="Pangilinan J."/>
            <person name="Park H.-J."/>
            <person name="Ramirez L."/>
            <person name="Alfaro M."/>
            <person name="Sun H."/>
            <person name="Tritt A."/>
            <person name="Yoshinaga Y."/>
            <person name="Zwiers L.-H."/>
            <person name="Turgeon B."/>
            <person name="Goodwin S."/>
            <person name="Spatafora J."/>
            <person name="Crous P."/>
            <person name="Grigoriev I."/>
        </authorList>
    </citation>
    <scope>NUCLEOTIDE SEQUENCE</scope>
    <source>
        <strain evidence="1">ATCC 36951</strain>
    </source>
</reference>
<proteinExistence type="predicted"/>
<keyword evidence="2" id="KW-1185">Reference proteome</keyword>
<evidence type="ECO:0000313" key="1">
    <source>
        <dbReference type="EMBL" id="KAF2160358.1"/>
    </source>
</evidence>
<protein>
    <submittedName>
        <fullName evidence="1">Uncharacterized protein</fullName>
    </submittedName>
</protein>
<dbReference type="EMBL" id="ML993627">
    <property type="protein sequence ID" value="KAF2160358.1"/>
    <property type="molecule type" value="Genomic_DNA"/>
</dbReference>
<dbReference type="OrthoDB" id="9986861at2759"/>
<accession>A0A6A6C263</accession>
<name>A0A6A6C263_ZASCE</name>
<sequence length="129" mass="14569">MPAKHVLIAGLGRFIKADPQGEAIFGPQHKNIQKLQEDMAKAKADGYEPANIDLDPLDVEDSVQRLEVELKRQKWDIFIVGFGVRANKDFTELFERAINLAVAMQPNIKFGFSRAPDEVFETMKRVLGE</sequence>